<reference evidence="2 3" key="1">
    <citation type="submission" date="2015-10" db="EMBL/GenBank/DDBJ databases">
        <title>Genome analyses suggest a sexual origin of heterokaryosis in a supposedly ancient asexual fungus.</title>
        <authorList>
            <person name="Ropars J."/>
            <person name="Sedzielewska K."/>
            <person name="Noel J."/>
            <person name="Charron P."/>
            <person name="Farinelli L."/>
            <person name="Marton T."/>
            <person name="Kruger M."/>
            <person name="Pelin A."/>
            <person name="Brachmann A."/>
            <person name="Corradi N."/>
        </authorList>
    </citation>
    <scope>NUCLEOTIDE SEQUENCE [LARGE SCALE GENOMIC DNA]</scope>
    <source>
        <strain evidence="2 3">A4</strain>
    </source>
</reference>
<dbReference type="AlphaFoldDB" id="A0A2I1GQ05"/>
<evidence type="ECO:0000313" key="2">
    <source>
        <dbReference type="EMBL" id="PKY48667.1"/>
    </source>
</evidence>
<feature type="compositionally biased region" description="Basic residues" evidence="1">
    <location>
        <begin position="376"/>
        <end position="387"/>
    </location>
</feature>
<proteinExistence type="predicted"/>
<protein>
    <submittedName>
        <fullName evidence="2">Uncharacterized protein</fullName>
    </submittedName>
</protein>
<dbReference type="Proteomes" id="UP000234323">
    <property type="component" value="Unassembled WGS sequence"/>
</dbReference>
<accession>A0A2I1GQ05</accession>
<evidence type="ECO:0000256" key="1">
    <source>
        <dbReference type="SAM" id="MobiDB-lite"/>
    </source>
</evidence>
<dbReference type="VEuPathDB" id="FungiDB:RhiirA1_455857"/>
<keyword evidence="3" id="KW-1185">Reference proteome</keyword>
<feature type="compositionally biased region" description="Low complexity" evidence="1">
    <location>
        <begin position="182"/>
        <end position="191"/>
    </location>
</feature>
<dbReference type="EMBL" id="LLXI01000659">
    <property type="protein sequence ID" value="PKY48667.1"/>
    <property type="molecule type" value="Genomic_DNA"/>
</dbReference>
<dbReference type="VEuPathDB" id="FungiDB:RhiirFUN_022794"/>
<dbReference type="VEuPathDB" id="FungiDB:RhiirA1_480680"/>
<comment type="caution">
    <text evidence="2">The sequence shown here is derived from an EMBL/GenBank/DDBJ whole genome shotgun (WGS) entry which is preliminary data.</text>
</comment>
<sequence length="414" mass="46328">MEAGEDLSTYENLLSEFKDVFSTFGVKNVNKLYHFLYIVLAYQQQLQNSFGQGVENIWKSLMTSPQQTAYASSSTENASMDIEISAPPEHQSQIISSVAQPEQEVIQIDEVSMLSPLKATAEPFTPKGKGGRKNAQRIRLRQFVLSLSLWSSGSSGRGAMEKKKKKIAPVSTLNTSRKAPKKQPATPAPKTISTIMTGYDPQIKDNIREITVYDIPSRWTQLDVLNHLKTWGQVIAIKFKSQQKYTTVSVSVDLNRAALDLWNGGAWTAPLGGVPASTTIASLYPDNPAQSILAPTGCKAFKLIQDRGTRKLITYYESWADLDKVIGKAFNLEEFTGDWKRYYTPNLQRRKTRNQKVNQDSDSKVSQKDTNTIKSDKKHKKTKRVKKADKSLDGIDKLTVLAEIRSMLRKLGVS</sequence>
<gene>
    <name evidence="2" type="ORF">RhiirA4_464329</name>
</gene>
<organism evidence="2 3">
    <name type="scientific">Rhizophagus irregularis</name>
    <dbReference type="NCBI Taxonomy" id="588596"/>
    <lineage>
        <taxon>Eukaryota</taxon>
        <taxon>Fungi</taxon>
        <taxon>Fungi incertae sedis</taxon>
        <taxon>Mucoromycota</taxon>
        <taxon>Glomeromycotina</taxon>
        <taxon>Glomeromycetes</taxon>
        <taxon>Glomerales</taxon>
        <taxon>Glomeraceae</taxon>
        <taxon>Rhizophagus</taxon>
    </lineage>
</organism>
<name>A0A2I1GQ05_9GLOM</name>
<feature type="region of interest" description="Disordered" evidence="1">
    <location>
        <begin position="350"/>
        <end position="388"/>
    </location>
</feature>
<dbReference type="VEuPathDB" id="FungiDB:FUN_013523"/>
<evidence type="ECO:0000313" key="3">
    <source>
        <dbReference type="Proteomes" id="UP000234323"/>
    </source>
</evidence>
<feature type="region of interest" description="Disordered" evidence="1">
    <location>
        <begin position="155"/>
        <end position="192"/>
    </location>
</feature>